<reference evidence="3 4" key="1">
    <citation type="submission" date="2020-02" db="EMBL/GenBank/DDBJ databases">
        <authorList>
            <person name="Ma Q."/>
            <person name="Huang Y."/>
            <person name="Song X."/>
            <person name="Pei D."/>
        </authorList>
    </citation>
    <scope>NUCLEOTIDE SEQUENCE [LARGE SCALE GENOMIC DNA]</scope>
    <source>
        <strain evidence="3">Sxm20200214</strain>
        <tissue evidence="3">Leaf</tissue>
    </source>
</reference>
<proteinExistence type="predicted"/>
<feature type="repeat" description="PPR" evidence="2">
    <location>
        <begin position="403"/>
        <end position="433"/>
    </location>
</feature>
<comment type="caution">
    <text evidence="3">The sequence shown here is derived from an EMBL/GenBank/DDBJ whole genome shotgun (WGS) entry which is preliminary data.</text>
</comment>
<dbReference type="PANTHER" id="PTHR47926">
    <property type="entry name" value="PENTATRICOPEPTIDE REPEAT-CONTAINING PROTEIN"/>
    <property type="match status" value="1"/>
</dbReference>
<dbReference type="Pfam" id="PF20431">
    <property type="entry name" value="E_motif"/>
    <property type="match status" value="1"/>
</dbReference>
<dbReference type="PROSITE" id="PS51375">
    <property type="entry name" value="PPR"/>
    <property type="match status" value="5"/>
</dbReference>
<dbReference type="EMBL" id="JAAMPC010000017">
    <property type="protein sequence ID" value="KAG2246284.1"/>
    <property type="molecule type" value="Genomic_DNA"/>
</dbReference>
<sequence>MNHIKTLKKLNFKSWSQEHDRRLPSNPDSKISIGTLRLLPRNPDLFSAIKPCPLSSFYSTLSLRIEEQTKRYEHHNVATCIAALQRCAQRNDAVSGGELHGFMVRKGLLDDSPRAVTSLVNMYAKCGLMRRAITVSGGSDRDVFAYNAIISGFVVNGFPYDAVEMYREMRANGILPDKYTFPSLLKGSDAMEVSDVKKVHGLAFKLGFDSDRYVGSALVSSYLKFRLMEDAQKVFDELPERDDSVLWNALVIGYSQIYKFEDALRVFSQMREEGVALSRHTITGVLSAFTVLVDVDNGRSIHGLAVKTGFDSGTVVSNALIDMYGKSRDIFTWNSVLCVHDYCGDHDGALALFNRMLCSGIRPDLVTLTTVLPTCGRLAALNQGREIHGYMIVNGLLNRNSNDEFINNSLVDMYAKCGDLRDAQTVFDSMRNKDSASWNIMINGYGVQSCGELALDIFSRMCEAGVRPDEITFVALLQACNHSGFVSDGRRFLAEMETVYNIVPTSDHYTCVIDMLGRAGKLEEAYKLAVTMPVGDNPVVWRSILASCRLHGNNIGLAELAVKRLYELEPEHSGGYILMSNLYMEAGGYERVFALRDAMKEQNMKKTAASSWIEVKHELHTFFNSDKTHPEYESIEACLSPLTSHIYGGHQYTLLDDYV</sequence>
<dbReference type="Proteomes" id="UP000886595">
    <property type="component" value="Unassembled WGS sequence"/>
</dbReference>
<dbReference type="InterPro" id="IPR011990">
    <property type="entry name" value="TPR-like_helical_dom_sf"/>
</dbReference>
<accession>A0A8X7TLP7</accession>
<dbReference type="PANTHER" id="PTHR47926:SF347">
    <property type="entry name" value="PENTATRICOPEPTIDE REPEAT-CONTAINING PROTEIN"/>
    <property type="match status" value="1"/>
</dbReference>
<evidence type="ECO:0000313" key="4">
    <source>
        <dbReference type="Proteomes" id="UP000886595"/>
    </source>
</evidence>
<keyword evidence="4" id="KW-1185">Reference proteome</keyword>
<gene>
    <name evidence="3" type="ORF">Bca52824_085912</name>
</gene>
<name>A0A8X7TLP7_BRACI</name>
<feature type="repeat" description="PPR" evidence="2">
    <location>
        <begin position="243"/>
        <end position="277"/>
    </location>
</feature>
<evidence type="ECO:0000313" key="3">
    <source>
        <dbReference type="EMBL" id="KAG2246284.1"/>
    </source>
</evidence>
<dbReference type="FunFam" id="1.25.40.10:FF:000090">
    <property type="entry name" value="Pentatricopeptide repeat-containing protein, chloroplastic"/>
    <property type="match status" value="1"/>
</dbReference>
<dbReference type="InterPro" id="IPR046960">
    <property type="entry name" value="PPR_At4g14850-like_plant"/>
</dbReference>
<feature type="repeat" description="PPR" evidence="2">
    <location>
        <begin position="434"/>
        <end position="468"/>
    </location>
</feature>
<feature type="repeat" description="PPR" evidence="2">
    <location>
        <begin position="142"/>
        <end position="176"/>
    </location>
</feature>
<evidence type="ECO:0000256" key="1">
    <source>
        <dbReference type="ARBA" id="ARBA00022737"/>
    </source>
</evidence>
<dbReference type="Pfam" id="PF13041">
    <property type="entry name" value="PPR_2"/>
    <property type="match status" value="3"/>
</dbReference>
<evidence type="ECO:0008006" key="5">
    <source>
        <dbReference type="Google" id="ProtNLM"/>
    </source>
</evidence>
<dbReference type="AlphaFoldDB" id="A0A8X7TLP7"/>
<organism evidence="3 4">
    <name type="scientific">Brassica carinata</name>
    <name type="common">Ethiopian mustard</name>
    <name type="synonym">Abyssinian cabbage</name>
    <dbReference type="NCBI Taxonomy" id="52824"/>
    <lineage>
        <taxon>Eukaryota</taxon>
        <taxon>Viridiplantae</taxon>
        <taxon>Streptophyta</taxon>
        <taxon>Embryophyta</taxon>
        <taxon>Tracheophyta</taxon>
        <taxon>Spermatophyta</taxon>
        <taxon>Magnoliopsida</taxon>
        <taxon>eudicotyledons</taxon>
        <taxon>Gunneridae</taxon>
        <taxon>Pentapetalae</taxon>
        <taxon>rosids</taxon>
        <taxon>malvids</taxon>
        <taxon>Brassicales</taxon>
        <taxon>Brassicaceae</taxon>
        <taxon>Brassiceae</taxon>
        <taxon>Brassica</taxon>
    </lineage>
</organism>
<protein>
    <recommendedName>
        <fullName evidence="5">Pentatricopeptide repeat-containing protein</fullName>
    </recommendedName>
</protein>
<dbReference type="InterPro" id="IPR046848">
    <property type="entry name" value="E_motif"/>
</dbReference>
<keyword evidence="1" id="KW-0677">Repeat</keyword>
<evidence type="ECO:0000256" key="2">
    <source>
        <dbReference type="PROSITE-ProRule" id="PRU00708"/>
    </source>
</evidence>
<feature type="repeat" description="PPR" evidence="2">
    <location>
        <begin position="329"/>
        <end position="363"/>
    </location>
</feature>
<dbReference type="OrthoDB" id="631241at2759"/>
<dbReference type="InterPro" id="IPR002885">
    <property type="entry name" value="PPR_rpt"/>
</dbReference>
<dbReference type="GO" id="GO:0003723">
    <property type="term" value="F:RNA binding"/>
    <property type="evidence" value="ECO:0007669"/>
    <property type="project" value="InterPro"/>
</dbReference>
<dbReference type="Pfam" id="PF01535">
    <property type="entry name" value="PPR"/>
    <property type="match status" value="4"/>
</dbReference>
<dbReference type="Gene3D" id="1.25.40.10">
    <property type="entry name" value="Tetratricopeptide repeat domain"/>
    <property type="match status" value="3"/>
</dbReference>
<dbReference type="NCBIfam" id="TIGR00756">
    <property type="entry name" value="PPR"/>
    <property type="match status" value="4"/>
</dbReference>
<dbReference type="GO" id="GO:0009451">
    <property type="term" value="P:RNA modification"/>
    <property type="evidence" value="ECO:0007669"/>
    <property type="project" value="InterPro"/>
</dbReference>
<dbReference type="FunFam" id="1.25.40.10:FF:000344">
    <property type="entry name" value="Pentatricopeptide repeat-containing protein"/>
    <property type="match status" value="1"/>
</dbReference>